<feature type="transmembrane region" description="Helical" evidence="4">
    <location>
        <begin position="109"/>
        <end position="130"/>
    </location>
</feature>
<dbReference type="Proteomes" id="UP000253918">
    <property type="component" value="Unassembled WGS sequence"/>
</dbReference>
<dbReference type="GO" id="GO:0022857">
    <property type="term" value="F:transmembrane transporter activity"/>
    <property type="evidence" value="ECO:0007669"/>
    <property type="project" value="InterPro"/>
</dbReference>
<evidence type="ECO:0000256" key="4">
    <source>
        <dbReference type="SAM" id="Phobius"/>
    </source>
</evidence>
<proteinExistence type="predicted"/>
<feature type="transmembrane region" description="Helical" evidence="4">
    <location>
        <begin position="208"/>
        <end position="231"/>
    </location>
</feature>
<dbReference type="Gene3D" id="1.20.1250.20">
    <property type="entry name" value="MFS general substrate transporter like domains"/>
    <property type="match status" value="2"/>
</dbReference>
<evidence type="ECO:0000256" key="3">
    <source>
        <dbReference type="ARBA" id="ARBA00023136"/>
    </source>
</evidence>
<feature type="transmembrane region" description="Helical" evidence="4">
    <location>
        <begin position="243"/>
        <end position="266"/>
    </location>
</feature>
<dbReference type="RefSeq" id="WP_114686840.1">
    <property type="nucleotide sequence ID" value="NZ_QQNB01000001.1"/>
</dbReference>
<keyword evidence="3 4" id="KW-0472">Membrane</keyword>
<evidence type="ECO:0000313" key="7">
    <source>
        <dbReference type="Proteomes" id="UP000253918"/>
    </source>
</evidence>
<keyword evidence="7" id="KW-1185">Reference proteome</keyword>
<keyword evidence="2 4" id="KW-1133">Transmembrane helix</keyword>
<feature type="transmembrane region" description="Helical" evidence="4">
    <location>
        <begin position="278"/>
        <end position="297"/>
    </location>
</feature>
<dbReference type="EMBL" id="QQNB01000001">
    <property type="protein sequence ID" value="RDE07260.1"/>
    <property type="molecule type" value="Genomic_DNA"/>
</dbReference>
<dbReference type="InterPro" id="IPR020846">
    <property type="entry name" value="MFS_dom"/>
</dbReference>
<dbReference type="PANTHER" id="PTHR23528:SF1">
    <property type="entry name" value="MAJOR FACILITATOR SUPERFAMILY (MFS) PROFILE DOMAIN-CONTAINING PROTEIN"/>
    <property type="match status" value="1"/>
</dbReference>
<dbReference type="PANTHER" id="PTHR23528">
    <property type="match status" value="1"/>
</dbReference>
<dbReference type="Pfam" id="PF07690">
    <property type="entry name" value="MFS_1"/>
    <property type="match status" value="1"/>
</dbReference>
<evidence type="ECO:0000313" key="6">
    <source>
        <dbReference type="EMBL" id="RDE07260.1"/>
    </source>
</evidence>
<evidence type="ECO:0000256" key="1">
    <source>
        <dbReference type="ARBA" id="ARBA00022692"/>
    </source>
</evidence>
<dbReference type="OrthoDB" id="7428510at2"/>
<feature type="transmembrane region" description="Helical" evidence="4">
    <location>
        <begin position="169"/>
        <end position="188"/>
    </location>
</feature>
<feature type="transmembrane region" description="Helical" evidence="4">
    <location>
        <begin position="84"/>
        <end position="103"/>
    </location>
</feature>
<dbReference type="InterPro" id="IPR036259">
    <property type="entry name" value="MFS_trans_sf"/>
</dbReference>
<feature type="transmembrane region" description="Helical" evidence="4">
    <location>
        <begin position="49"/>
        <end position="72"/>
    </location>
</feature>
<organism evidence="6 7">
    <name type="scientific">Sphingomonas aracearum</name>
    <dbReference type="NCBI Taxonomy" id="2283317"/>
    <lineage>
        <taxon>Bacteria</taxon>
        <taxon>Pseudomonadati</taxon>
        <taxon>Pseudomonadota</taxon>
        <taxon>Alphaproteobacteria</taxon>
        <taxon>Sphingomonadales</taxon>
        <taxon>Sphingomonadaceae</taxon>
        <taxon>Sphingomonas</taxon>
    </lineage>
</organism>
<feature type="transmembrane region" description="Helical" evidence="4">
    <location>
        <begin position="366"/>
        <end position="387"/>
    </location>
</feature>
<reference evidence="6 7" key="1">
    <citation type="submission" date="2018-07" db="EMBL/GenBank/DDBJ databases">
        <title>a novel species of Sphingomonas isolated from the rhizosphere soil of Araceae plant.</title>
        <authorList>
            <person name="Zhiyong W."/>
            <person name="Qinglan Z."/>
            <person name="Zhiwei F."/>
            <person name="Ding X."/>
            <person name="Gejiao W."/>
            <person name="Shixue Z."/>
        </authorList>
    </citation>
    <scope>NUCLEOTIDE SEQUENCE [LARGE SCALE GENOMIC DNA]</scope>
    <source>
        <strain evidence="6 7">WZY 27</strain>
    </source>
</reference>
<dbReference type="AlphaFoldDB" id="A0A369W1M6"/>
<dbReference type="InterPro" id="IPR011701">
    <property type="entry name" value="MFS"/>
</dbReference>
<name>A0A369W1M6_9SPHN</name>
<feature type="domain" description="Major facilitator superfamily (MFS) profile" evidence="5">
    <location>
        <begin position="207"/>
        <end position="394"/>
    </location>
</feature>
<evidence type="ECO:0000256" key="2">
    <source>
        <dbReference type="ARBA" id="ARBA00022989"/>
    </source>
</evidence>
<dbReference type="SUPFAM" id="SSF103473">
    <property type="entry name" value="MFS general substrate transporter"/>
    <property type="match status" value="1"/>
</dbReference>
<gene>
    <name evidence="6" type="ORF">DVW87_06430</name>
</gene>
<evidence type="ECO:0000259" key="5">
    <source>
        <dbReference type="PROSITE" id="PS50850"/>
    </source>
</evidence>
<protein>
    <submittedName>
        <fullName evidence="6">MFS transporter</fullName>
    </submittedName>
</protein>
<feature type="transmembrane region" description="Helical" evidence="4">
    <location>
        <begin position="9"/>
        <end position="29"/>
    </location>
</feature>
<feature type="transmembrane region" description="Helical" evidence="4">
    <location>
        <begin position="303"/>
        <end position="329"/>
    </location>
</feature>
<feature type="transmembrane region" description="Helical" evidence="4">
    <location>
        <begin position="341"/>
        <end position="360"/>
    </location>
</feature>
<keyword evidence="1 4" id="KW-0812">Transmembrane</keyword>
<dbReference type="PROSITE" id="PS50850">
    <property type="entry name" value="MFS"/>
    <property type="match status" value="1"/>
</dbReference>
<comment type="caution">
    <text evidence="6">The sequence shown here is derived from an EMBL/GenBank/DDBJ whole genome shotgun (WGS) entry which is preliminary data.</text>
</comment>
<sequence>MTLSRPRSAGFVLAFALAYGGGVIGYLPLLTLLLPIKVGTMAGDARLDVLAVTVIAGALAASASNILFGWLSDRSLARGGGRRRWMAGGAVGLLASYGGIALAHGVTAIMVAVIAFQVAVNALLAPLLAIMADEVPDGQKGLVGGLLALANPIAAAFSAVLVGAALPEVAQLAIVPLASLACILPLLYTRAQPLAPAPAALHQPPRGLLLAGLARFLVQVAGNALSIYLVYYFGTLTTDSPAAIAADIGRLLTIAFALPLPIAVLAGRLSDRTGRRKLVLLASAALAAGGLVCMAVAQGCGAGAAGFILYTVGSSVFLALHSAFAMQLLPSAEHRGRDLGLLNLTNTLPGLTGPLLAWALATPRDFAPLLLVLAVLTLAGGVAILPARRPQRFQ</sequence>
<feature type="transmembrane region" description="Helical" evidence="4">
    <location>
        <begin position="142"/>
        <end position="163"/>
    </location>
</feature>
<accession>A0A369W1M6</accession>